<comment type="caution">
    <text evidence="2">The sequence shown here is derived from an EMBL/GenBank/DDBJ whole genome shotgun (WGS) entry which is preliminary data.</text>
</comment>
<protein>
    <submittedName>
        <fullName evidence="2">Uncharacterized protein</fullName>
    </submittedName>
</protein>
<dbReference type="PANTHER" id="PTHR36755:SF2">
    <property type="match status" value="1"/>
</dbReference>
<feature type="region of interest" description="Disordered" evidence="1">
    <location>
        <begin position="61"/>
        <end position="88"/>
    </location>
</feature>
<dbReference type="AlphaFoldDB" id="A0A9Q1MGR9"/>
<reference evidence="3" key="1">
    <citation type="journal article" date="2023" name="Proc. Natl. Acad. Sci. U.S.A.">
        <title>Genomic and structural basis for evolution of tropane alkaloid biosynthesis.</title>
        <authorList>
            <person name="Wanga Y.-J."/>
            <person name="Taina T."/>
            <person name="Yua J.-Y."/>
            <person name="Lia J."/>
            <person name="Xua B."/>
            <person name="Chenc J."/>
            <person name="D'Auriad J.C."/>
            <person name="Huanga J.-P."/>
            <person name="Huanga S.-X."/>
        </authorList>
    </citation>
    <scope>NUCLEOTIDE SEQUENCE [LARGE SCALE GENOMIC DNA]</scope>
    <source>
        <strain evidence="3">cv. KIB-2019</strain>
    </source>
</reference>
<evidence type="ECO:0000313" key="3">
    <source>
        <dbReference type="Proteomes" id="UP001152561"/>
    </source>
</evidence>
<dbReference type="PANTHER" id="PTHR36755">
    <property type="entry name" value="PROTEIN, PUTATIVE-RELATED"/>
    <property type="match status" value="1"/>
</dbReference>
<keyword evidence="3" id="KW-1185">Reference proteome</keyword>
<gene>
    <name evidence="2" type="ORF">K7X08_004165</name>
</gene>
<dbReference type="OrthoDB" id="1306242at2759"/>
<name>A0A9Q1MGR9_9SOLA</name>
<proteinExistence type="predicted"/>
<sequence length="88" mass="8962">MLRKKKGRQITMKVKPAVAMRAILVGGIAAFSKIGGAVKAAGGVKLGAATAAMTAAATSAISGSRQEAKTDSHQSSNDALYAERCRNS</sequence>
<dbReference type="EMBL" id="JAJAGQ010000006">
    <property type="protein sequence ID" value="KAJ8560107.1"/>
    <property type="molecule type" value="Genomic_DNA"/>
</dbReference>
<evidence type="ECO:0000256" key="1">
    <source>
        <dbReference type="SAM" id="MobiDB-lite"/>
    </source>
</evidence>
<accession>A0A9Q1MGR9</accession>
<organism evidence="2 3">
    <name type="scientific">Anisodus acutangulus</name>
    <dbReference type="NCBI Taxonomy" id="402998"/>
    <lineage>
        <taxon>Eukaryota</taxon>
        <taxon>Viridiplantae</taxon>
        <taxon>Streptophyta</taxon>
        <taxon>Embryophyta</taxon>
        <taxon>Tracheophyta</taxon>
        <taxon>Spermatophyta</taxon>
        <taxon>Magnoliopsida</taxon>
        <taxon>eudicotyledons</taxon>
        <taxon>Gunneridae</taxon>
        <taxon>Pentapetalae</taxon>
        <taxon>asterids</taxon>
        <taxon>lamiids</taxon>
        <taxon>Solanales</taxon>
        <taxon>Solanaceae</taxon>
        <taxon>Solanoideae</taxon>
        <taxon>Hyoscyameae</taxon>
        <taxon>Anisodus</taxon>
    </lineage>
</organism>
<evidence type="ECO:0000313" key="2">
    <source>
        <dbReference type="EMBL" id="KAJ8560107.1"/>
    </source>
</evidence>
<dbReference type="Proteomes" id="UP001152561">
    <property type="component" value="Unassembled WGS sequence"/>
</dbReference>